<dbReference type="CDD" id="cd12148">
    <property type="entry name" value="fungal_TF_MHR"/>
    <property type="match status" value="1"/>
</dbReference>
<feature type="compositionally biased region" description="Low complexity" evidence="6">
    <location>
        <begin position="120"/>
        <end position="133"/>
    </location>
</feature>
<feature type="compositionally biased region" description="Polar residues" evidence="6">
    <location>
        <begin position="341"/>
        <end position="355"/>
    </location>
</feature>
<dbReference type="SUPFAM" id="SSF57701">
    <property type="entry name" value="Zn2/Cys6 DNA-binding domain"/>
    <property type="match status" value="1"/>
</dbReference>
<feature type="compositionally biased region" description="Basic and acidic residues" evidence="6">
    <location>
        <begin position="1"/>
        <end position="16"/>
    </location>
</feature>
<evidence type="ECO:0000256" key="3">
    <source>
        <dbReference type="ARBA" id="ARBA00023125"/>
    </source>
</evidence>
<feature type="compositionally biased region" description="Polar residues" evidence="6">
    <location>
        <begin position="141"/>
        <end position="151"/>
    </location>
</feature>
<evidence type="ECO:0000256" key="1">
    <source>
        <dbReference type="ARBA" id="ARBA00022723"/>
    </source>
</evidence>
<dbReference type="GO" id="GO:0000981">
    <property type="term" value="F:DNA-binding transcription factor activity, RNA polymerase II-specific"/>
    <property type="evidence" value="ECO:0007669"/>
    <property type="project" value="InterPro"/>
</dbReference>
<sequence>MSPERDDNVEGADDMHYPSPGAEPMDAGPFYQPTGRDDQQPDGMEDQQQQHQQPEDQQQQADHIPEHQQHDGGGVAEDGLADHTALKQDGTTELHHHDQQPEPSTPQQQQSTRPANIEELQLAAQLGQGLTGTPMIPPSDANMSVDESSLRNIMPHPDPDQQHQQHQQTPAYGIHDTPTSESIITHGLQVAQLPPHYSLGDNIPPRKRSKVSRACDECRRKKIKCDAQTDTGDAPCSSCSRSNIRCLFSRVPQKRGPSKGYIKELADRIHSIENKLDTEGGLTQEDLSGLFGDRQPRHSNVGDDLGRKRHYSSISGGEIESPMSARQTPWAPDSARPLHSQDGQPATPFDSSSLAPQPIAPRLDETLKTAMAPMDAPMEATIDDVIDVDEGVLQDYLATLQGLYPILPHSQARLESLLAACNPLVKTAFANALLAVAQSSSGNVKLANFLLSSWESSDSPPSQATNIVHAQALLLLLIDADWRGSSSTLPSLLGRAVSLANTMRLWRYTAPQPGSDADSDENLGIRIWWSLVLMDRWHAVGTGSPVLIPDSSVVMPPDLDTILGETCSRLLRLSKVQSKISQVVATLPADATTADPLVARMMADYVENFREDQPAHVTPETHPLVHLGFWHCRILVALLTSGLHWTELMAPTRELVNLLSADADMRSPLTNHFGFLVALALSWLSRNEGSRDEALQLMRDLLERPGGVWDSIRDRLADQASRPAPLTGDAASLQHLADLATTGQKEGAENAGATGKMAYPSLIQGYLTIP</sequence>
<dbReference type="AlphaFoldDB" id="A0A9P4YT98"/>
<keyword evidence="9" id="KW-1185">Reference proteome</keyword>
<dbReference type="InterPro" id="IPR001138">
    <property type="entry name" value="Zn2Cys6_DnaBD"/>
</dbReference>
<feature type="domain" description="Zn(2)-C6 fungal-type" evidence="7">
    <location>
        <begin position="214"/>
        <end position="248"/>
    </location>
</feature>
<comment type="caution">
    <text evidence="8">The sequence shown here is derived from an EMBL/GenBank/DDBJ whole genome shotgun (WGS) entry which is preliminary data.</text>
</comment>
<dbReference type="OrthoDB" id="5426978at2759"/>
<feature type="compositionally biased region" description="Low complexity" evidence="6">
    <location>
        <begin position="46"/>
        <end position="62"/>
    </location>
</feature>
<evidence type="ECO:0000313" key="8">
    <source>
        <dbReference type="EMBL" id="KAF4122706.1"/>
    </source>
</evidence>
<dbReference type="EMBL" id="JAANYQ010000008">
    <property type="protein sequence ID" value="KAF4122706.1"/>
    <property type="molecule type" value="Genomic_DNA"/>
</dbReference>
<feature type="region of interest" description="Disordered" evidence="6">
    <location>
        <begin position="280"/>
        <end position="358"/>
    </location>
</feature>
<keyword evidence="5" id="KW-0539">Nucleus</keyword>
<evidence type="ECO:0000256" key="4">
    <source>
        <dbReference type="ARBA" id="ARBA00023163"/>
    </source>
</evidence>
<dbReference type="GO" id="GO:0003677">
    <property type="term" value="F:DNA binding"/>
    <property type="evidence" value="ECO:0007669"/>
    <property type="project" value="UniProtKB-KW"/>
</dbReference>
<dbReference type="PANTHER" id="PTHR31668">
    <property type="entry name" value="GLUCOSE TRANSPORT TRANSCRIPTION REGULATOR RGT1-RELATED-RELATED"/>
    <property type="match status" value="1"/>
</dbReference>
<evidence type="ECO:0000313" key="9">
    <source>
        <dbReference type="Proteomes" id="UP000749293"/>
    </source>
</evidence>
<dbReference type="Gene3D" id="4.10.240.10">
    <property type="entry name" value="Zn(2)-C6 fungal-type DNA-binding domain"/>
    <property type="match status" value="1"/>
</dbReference>
<proteinExistence type="predicted"/>
<dbReference type="Proteomes" id="UP000749293">
    <property type="component" value="Unassembled WGS sequence"/>
</dbReference>
<dbReference type="CDD" id="cd00067">
    <property type="entry name" value="GAL4"/>
    <property type="match status" value="1"/>
</dbReference>
<feature type="region of interest" description="Disordered" evidence="6">
    <location>
        <begin position="1"/>
        <end position="176"/>
    </location>
</feature>
<dbReference type="SMART" id="SM00906">
    <property type="entry name" value="Fungal_trans"/>
    <property type="match status" value="1"/>
</dbReference>
<keyword evidence="1" id="KW-0479">Metal-binding</keyword>
<keyword evidence="2" id="KW-0805">Transcription regulation</keyword>
<evidence type="ECO:0000259" key="7">
    <source>
        <dbReference type="PROSITE" id="PS50048"/>
    </source>
</evidence>
<feature type="compositionally biased region" description="Basic and acidic residues" evidence="6">
    <location>
        <begin position="294"/>
        <end position="306"/>
    </location>
</feature>
<feature type="compositionally biased region" description="Low complexity" evidence="6">
    <location>
        <begin position="101"/>
        <end position="112"/>
    </location>
</feature>
<dbReference type="SMART" id="SM00066">
    <property type="entry name" value="GAL4"/>
    <property type="match status" value="1"/>
</dbReference>
<dbReference type="GO" id="GO:0008270">
    <property type="term" value="F:zinc ion binding"/>
    <property type="evidence" value="ECO:0007669"/>
    <property type="project" value="InterPro"/>
</dbReference>
<name>A0A9P4YT98_9HYPO</name>
<accession>A0A9P4YT98</accession>
<dbReference type="PROSITE" id="PS00463">
    <property type="entry name" value="ZN2_CY6_FUNGAL_1"/>
    <property type="match status" value="1"/>
</dbReference>
<dbReference type="Pfam" id="PF04082">
    <property type="entry name" value="Fungal_trans"/>
    <property type="match status" value="1"/>
</dbReference>
<dbReference type="InterPro" id="IPR007219">
    <property type="entry name" value="XnlR_reg_dom"/>
</dbReference>
<feature type="compositionally biased region" description="Basic and acidic residues" evidence="6">
    <location>
        <begin position="80"/>
        <end position="100"/>
    </location>
</feature>
<dbReference type="PROSITE" id="PS50048">
    <property type="entry name" value="ZN2_CY6_FUNGAL_2"/>
    <property type="match status" value="1"/>
</dbReference>
<dbReference type="InterPro" id="IPR036864">
    <property type="entry name" value="Zn2-C6_fun-type_DNA-bd_sf"/>
</dbReference>
<organism evidence="8 9">
    <name type="scientific">Geosmithia morbida</name>
    <dbReference type="NCBI Taxonomy" id="1094350"/>
    <lineage>
        <taxon>Eukaryota</taxon>
        <taxon>Fungi</taxon>
        <taxon>Dikarya</taxon>
        <taxon>Ascomycota</taxon>
        <taxon>Pezizomycotina</taxon>
        <taxon>Sordariomycetes</taxon>
        <taxon>Hypocreomycetidae</taxon>
        <taxon>Hypocreales</taxon>
        <taxon>Bionectriaceae</taxon>
        <taxon>Geosmithia</taxon>
    </lineage>
</organism>
<gene>
    <name evidence="8" type="ORF">GMORB2_7013</name>
</gene>
<protein>
    <submittedName>
        <fullName evidence="8">Fungal specific transcription factor domain</fullName>
    </submittedName>
</protein>
<keyword evidence="4" id="KW-0804">Transcription</keyword>
<dbReference type="InterPro" id="IPR050797">
    <property type="entry name" value="Carb_Metab_Trans_Reg"/>
</dbReference>
<evidence type="ECO:0000256" key="2">
    <source>
        <dbReference type="ARBA" id="ARBA00023015"/>
    </source>
</evidence>
<dbReference type="GO" id="GO:0006351">
    <property type="term" value="P:DNA-templated transcription"/>
    <property type="evidence" value="ECO:0007669"/>
    <property type="project" value="InterPro"/>
</dbReference>
<keyword evidence="3" id="KW-0238">DNA-binding</keyword>
<dbReference type="GeneID" id="55973236"/>
<evidence type="ECO:0000256" key="6">
    <source>
        <dbReference type="SAM" id="MobiDB-lite"/>
    </source>
</evidence>
<evidence type="ECO:0000256" key="5">
    <source>
        <dbReference type="ARBA" id="ARBA00023242"/>
    </source>
</evidence>
<reference evidence="8" key="1">
    <citation type="submission" date="2020-03" db="EMBL/GenBank/DDBJ databases">
        <title>Site-based positive gene gene selection in Geosmithia morbida across the United States reveals a broad range of putative effectors and factors for local host and environmental adapation.</title>
        <authorList>
            <person name="Onufrak A."/>
            <person name="Murdoch R.W."/>
            <person name="Gazis R."/>
            <person name="Huff M."/>
            <person name="Staton M."/>
            <person name="Klingeman W."/>
            <person name="Hadziabdic D."/>
        </authorList>
    </citation>
    <scope>NUCLEOTIDE SEQUENCE</scope>
    <source>
        <strain evidence="8">1262</strain>
    </source>
</reference>
<dbReference type="RefSeq" id="XP_035321358.1">
    <property type="nucleotide sequence ID" value="XM_035468978.1"/>
</dbReference>
<dbReference type="Pfam" id="PF00172">
    <property type="entry name" value="Zn_clus"/>
    <property type="match status" value="1"/>
</dbReference>
<dbReference type="PANTHER" id="PTHR31668:SF26">
    <property type="entry name" value="GLUCOSE TRANSPORT TRANSCRIPTION REGULATOR RGT1-RELATED"/>
    <property type="match status" value="1"/>
</dbReference>